<sequence length="90" mass="9993">MRQSLALLGFSSRSLVPAQESSSFHLLSLCSELLCSTLLANPVLDPSKRPTVRFGRANVSLRRGGSRLSENARRVLMLEVELSPRRRELA</sequence>
<evidence type="ECO:0000313" key="2">
    <source>
        <dbReference type="Proteomes" id="UP000501690"/>
    </source>
</evidence>
<reference evidence="1 2" key="1">
    <citation type="submission" date="2019-04" db="EMBL/GenBank/DDBJ databases">
        <title>An improved genome assembly and genetic linkage map for asparagus bean, Vigna unguiculata ssp. sesquipedialis.</title>
        <authorList>
            <person name="Xia Q."/>
            <person name="Zhang R."/>
            <person name="Dong Y."/>
        </authorList>
    </citation>
    <scope>NUCLEOTIDE SEQUENCE [LARGE SCALE GENOMIC DNA]</scope>
    <source>
        <tissue evidence="1">Leaf</tissue>
    </source>
</reference>
<gene>
    <name evidence="1" type="ORF">DEO72_LG6g1779</name>
</gene>
<dbReference type="AlphaFoldDB" id="A0A4D6M6Q5"/>
<proteinExistence type="predicted"/>
<evidence type="ECO:0000313" key="1">
    <source>
        <dbReference type="EMBL" id="QCD97069.1"/>
    </source>
</evidence>
<dbReference type="Proteomes" id="UP000501690">
    <property type="component" value="Linkage Group LG6"/>
</dbReference>
<name>A0A4D6M6Q5_VIGUN</name>
<accession>A0A4D6M6Q5</accession>
<protein>
    <submittedName>
        <fullName evidence="1">Uncharacterized protein</fullName>
    </submittedName>
</protein>
<dbReference type="EMBL" id="CP039350">
    <property type="protein sequence ID" value="QCD97069.1"/>
    <property type="molecule type" value="Genomic_DNA"/>
</dbReference>
<keyword evidence="2" id="KW-1185">Reference proteome</keyword>
<organism evidence="1 2">
    <name type="scientific">Vigna unguiculata</name>
    <name type="common">Cowpea</name>
    <dbReference type="NCBI Taxonomy" id="3917"/>
    <lineage>
        <taxon>Eukaryota</taxon>
        <taxon>Viridiplantae</taxon>
        <taxon>Streptophyta</taxon>
        <taxon>Embryophyta</taxon>
        <taxon>Tracheophyta</taxon>
        <taxon>Spermatophyta</taxon>
        <taxon>Magnoliopsida</taxon>
        <taxon>eudicotyledons</taxon>
        <taxon>Gunneridae</taxon>
        <taxon>Pentapetalae</taxon>
        <taxon>rosids</taxon>
        <taxon>fabids</taxon>
        <taxon>Fabales</taxon>
        <taxon>Fabaceae</taxon>
        <taxon>Papilionoideae</taxon>
        <taxon>50 kb inversion clade</taxon>
        <taxon>NPAAA clade</taxon>
        <taxon>indigoferoid/millettioid clade</taxon>
        <taxon>Phaseoleae</taxon>
        <taxon>Vigna</taxon>
    </lineage>
</organism>